<sequence>MIKEKVKKWFNDPKVRKAVNEKVVFTVKKEIEKRKLENKRR</sequence>
<reference evidence="1 2" key="1">
    <citation type="submission" date="2021-01" db="EMBL/GenBank/DDBJ databases">
        <title>Genomic Encyclopedia of Type Strains, Phase IV (KMG-IV): sequencing the most valuable type-strain genomes for metagenomic binning, comparative biology and taxonomic classification.</title>
        <authorList>
            <person name="Goeker M."/>
        </authorList>
    </citation>
    <scope>NUCLEOTIDE SEQUENCE [LARGE SCALE GENOMIC DNA]</scope>
    <source>
        <strain evidence="1 2">DSM 24834</strain>
    </source>
</reference>
<accession>A0ABS2NC86</accession>
<evidence type="ECO:0000313" key="2">
    <source>
        <dbReference type="Proteomes" id="UP001646157"/>
    </source>
</evidence>
<name>A0ABS2NC86_9BACI</name>
<gene>
    <name evidence="1" type="ORF">JOC86_002010</name>
</gene>
<comment type="caution">
    <text evidence="1">The sequence shown here is derived from an EMBL/GenBank/DDBJ whole genome shotgun (WGS) entry which is preliminary data.</text>
</comment>
<evidence type="ECO:0000313" key="1">
    <source>
        <dbReference type="EMBL" id="MBM7585468.1"/>
    </source>
</evidence>
<dbReference type="EMBL" id="JAFBDZ010000002">
    <property type="protein sequence ID" value="MBM7585468.1"/>
    <property type="molecule type" value="Genomic_DNA"/>
</dbReference>
<dbReference type="RefSeq" id="WP_275583390.1">
    <property type="nucleotide sequence ID" value="NZ_JAFBDZ010000002.1"/>
</dbReference>
<keyword evidence="2" id="KW-1185">Reference proteome</keyword>
<protein>
    <submittedName>
        <fullName evidence="1">Uncharacterized protein</fullName>
    </submittedName>
</protein>
<organism evidence="1 2">
    <name type="scientific">Rossellomorea pakistanensis</name>
    <dbReference type="NCBI Taxonomy" id="992288"/>
    <lineage>
        <taxon>Bacteria</taxon>
        <taxon>Bacillati</taxon>
        <taxon>Bacillota</taxon>
        <taxon>Bacilli</taxon>
        <taxon>Bacillales</taxon>
        <taxon>Bacillaceae</taxon>
        <taxon>Rossellomorea</taxon>
    </lineage>
</organism>
<proteinExistence type="predicted"/>
<dbReference type="Proteomes" id="UP001646157">
    <property type="component" value="Unassembled WGS sequence"/>
</dbReference>